<evidence type="ECO:0000256" key="2">
    <source>
        <dbReference type="ARBA" id="ARBA00008712"/>
    </source>
</evidence>
<evidence type="ECO:0000256" key="5">
    <source>
        <dbReference type="SAM" id="SignalP"/>
    </source>
</evidence>
<evidence type="ECO:0000256" key="1">
    <source>
        <dbReference type="ARBA" id="ARBA00004613"/>
    </source>
</evidence>
<keyword evidence="5" id="KW-0732">Signal</keyword>
<dbReference type="PANTHER" id="PTHR15040:SF1">
    <property type="entry name" value="DERMATOPONTIN-LIKE ISOFORM X1"/>
    <property type="match status" value="1"/>
</dbReference>
<keyword evidence="3" id="KW-0964">Secreted</keyword>
<dbReference type="Proteomes" id="UP001283361">
    <property type="component" value="Unassembled WGS sequence"/>
</dbReference>
<comment type="caution">
    <text evidence="6">The sequence shown here is derived from an EMBL/GenBank/DDBJ whole genome shotgun (WGS) entry which is preliminary data.</text>
</comment>
<feature type="chain" id="PRO_5041973604" description="Dermatopontin" evidence="5">
    <location>
        <begin position="23"/>
        <end position="179"/>
    </location>
</feature>
<evidence type="ECO:0000313" key="7">
    <source>
        <dbReference type="Proteomes" id="UP001283361"/>
    </source>
</evidence>
<evidence type="ECO:0000256" key="3">
    <source>
        <dbReference type="ARBA" id="ARBA00022525"/>
    </source>
</evidence>
<dbReference type="Pfam" id="PF14704">
    <property type="entry name" value="DERM"/>
    <property type="match status" value="1"/>
</dbReference>
<dbReference type="PANTHER" id="PTHR15040">
    <property type="entry name" value="DERMATOPONTIN-RELATED"/>
    <property type="match status" value="1"/>
</dbReference>
<protein>
    <recommendedName>
        <fullName evidence="8">Dermatopontin</fullName>
    </recommendedName>
</protein>
<dbReference type="GO" id="GO:0030199">
    <property type="term" value="P:collagen fibril organization"/>
    <property type="evidence" value="ECO:0007669"/>
    <property type="project" value="TreeGrafter"/>
</dbReference>
<evidence type="ECO:0008006" key="8">
    <source>
        <dbReference type="Google" id="ProtNLM"/>
    </source>
</evidence>
<comment type="similarity">
    <text evidence="2">Belongs to the dermatopontin family.</text>
</comment>
<gene>
    <name evidence="6" type="ORF">RRG08_018729</name>
</gene>
<name>A0AAE0Y8G7_9GAST</name>
<dbReference type="InterPro" id="IPR026645">
    <property type="entry name" value="Dermatopontin"/>
</dbReference>
<comment type="subcellular location">
    <subcellularLocation>
        <location evidence="1">Secreted</location>
    </subcellularLocation>
</comment>
<sequence length="179" mass="20888">MTWWRLTASLALLTLGLGVADAELFINNWLEDVNFQCPPNQMLSKMDSIHNDDYEDRLWSFGCTPFSSVDQLGECRWTMDYVNDWRMYSEYRCPLKAVLAGVRSTANKSHGDRRMKFRCCKFSGYILTHCQWSDYLNRYDGLLTFTLPSNVLAIGIKSNFKEGVEDRIFKMLICNYQKV</sequence>
<proteinExistence type="inferred from homology"/>
<reference evidence="6" key="1">
    <citation type="journal article" date="2023" name="G3 (Bethesda)">
        <title>A reference genome for the long-term kleptoplast-retaining sea slug Elysia crispata morphotype clarki.</title>
        <authorList>
            <person name="Eastman K.E."/>
            <person name="Pendleton A.L."/>
            <person name="Shaikh M.A."/>
            <person name="Suttiyut T."/>
            <person name="Ogas R."/>
            <person name="Tomko P."/>
            <person name="Gavelis G."/>
            <person name="Widhalm J.R."/>
            <person name="Wisecaver J.H."/>
        </authorList>
    </citation>
    <scope>NUCLEOTIDE SEQUENCE</scope>
    <source>
        <strain evidence="6">ECLA1</strain>
    </source>
</reference>
<evidence type="ECO:0000313" key="6">
    <source>
        <dbReference type="EMBL" id="KAK3736471.1"/>
    </source>
</evidence>
<accession>A0AAE0Y8G7</accession>
<feature type="signal peptide" evidence="5">
    <location>
        <begin position="1"/>
        <end position="22"/>
    </location>
</feature>
<dbReference type="GO" id="GO:0005615">
    <property type="term" value="C:extracellular space"/>
    <property type="evidence" value="ECO:0007669"/>
    <property type="project" value="TreeGrafter"/>
</dbReference>
<organism evidence="6 7">
    <name type="scientific">Elysia crispata</name>
    <name type="common">lettuce slug</name>
    <dbReference type="NCBI Taxonomy" id="231223"/>
    <lineage>
        <taxon>Eukaryota</taxon>
        <taxon>Metazoa</taxon>
        <taxon>Spiralia</taxon>
        <taxon>Lophotrochozoa</taxon>
        <taxon>Mollusca</taxon>
        <taxon>Gastropoda</taxon>
        <taxon>Heterobranchia</taxon>
        <taxon>Euthyneura</taxon>
        <taxon>Panpulmonata</taxon>
        <taxon>Sacoglossa</taxon>
        <taxon>Placobranchoidea</taxon>
        <taxon>Plakobranchidae</taxon>
        <taxon>Elysia</taxon>
    </lineage>
</organism>
<dbReference type="EMBL" id="JAWDGP010006708">
    <property type="protein sequence ID" value="KAK3736471.1"/>
    <property type="molecule type" value="Genomic_DNA"/>
</dbReference>
<evidence type="ECO:0000256" key="4">
    <source>
        <dbReference type="ARBA" id="ARBA00023157"/>
    </source>
</evidence>
<keyword evidence="4" id="KW-1015">Disulfide bond</keyword>
<dbReference type="AlphaFoldDB" id="A0AAE0Y8G7"/>
<keyword evidence="7" id="KW-1185">Reference proteome</keyword>
<dbReference type="GO" id="GO:0031012">
    <property type="term" value="C:extracellular matrix"/>
    <property type="evidence" value="ECO:0007669"/>
    <property type="project" value="TreeGrafter"/>
</dbReference>